<dbReference type="HOGENOM" id="CLU_681238_0_0_10"/>
<evidence type="ECO:0000313" key="1">
    <source>
        <dbReference type="EMBL" id="KKB60141.1"/>
    </source>
</evidence>
<dbReference type="PATRIC" id="fig|927665.4.peg.419"/>
<gene>
    <name evidence="1" type="ORF">HMPREF1535_00417</name>
</gene>
<accession>A0A0F5JQR7</accession>
<organism evidence="1 2">
    <name type="scientific">Parabacteroides goldsteinii DSM 19448 = WAL 12034</name>
    <dbReference type="NCBI Taxonomy" id="927665"/>
    <lineage>
        <taxon>Bacteria</taxon>
        <taxon>Pseudomonadati</taxon>
        <taxon>Bacteroidota</taxon>
        <taxon>Bacteroidia</taxon>
        <taxon>Bacteroidales</taxon>
        <taxon>Tannerellaceae</taxon>
        <taxon>Parabacteroides</taxon>
    </lineage>
</organism>
<reference evidence="1 2" key="1">
    <citation type="submission" date="2013-04" db="EMBL/GenBank/DDBJ databases">
        <title>The Genome Sequence of Parabacteroides goldsteinii DSM 19448.</title>
        <authorList>
            <consortium name="The Broad Institute Genomics Platform"/>
            <person name="Earl A."/>
            <person name="Ward D."/>
            <person name="Feldgarden M."/>
            <person name="Gevers D."/>
            <person name="Martens E."/>
            <person name="Sakamoto M."/>
            <person name="Benno Y."/>
            <person name="Song Y."/>
            <person name="Liu C."/>
            <person name="Lee J."/>
            <person name="Bolanos M."/>
            <person name="Vaisanen M.L."/>
            <person name="Finegold S.M."/>
            <person name="Walker B."/>
            <person name="Young S."/>
            <person name="Zeng Q."/>
            <person name="Gargeya S."/>
            <person name="Fitzgerald M."/>
            <person name="Haas B."/>
            <person name="Abouelleil A."/>
            <person name="Allen A.W."/>
            <person name="Alvarado L."/>
            <person name="Arachchi H.M."/>
            <person name="Berlin A.M."/>
            <person name="Chapman S.B."/>
            <person name="Gainer-Dewar J."/>
            <person name="Goldberg J."/>
            <person name="Griggs A."/>
            <person name="Gujja S."/>
            <person name="Hansen M."/>
            <person name="Howarth C."/>
            <person name="Imamovic A."/>
            <person name="Ireland A."/>
            <person name="Larimer J."/>
            <person name="McCowan C."/>
            <person name="Murphy C."/>
            <person name="Pearson M."/>
            <person name="Poon T.W."/>
            <person name="Priest M."/>
            <person name="Roberts A."/>
            <person name="Saif S."/>
            <person name="Shea T."/>
            <person name="Sisk P."/>
            <person name="Sykes S."/>
            <person name="Wortman J."/>
            <person name="Nusbaum C."/>
            <person name="Birren B."/>
        </authorList>
    </citation>
    <scope>NUCLEOTIDE SEQUENCE [LARGE SCALE GENOMIC DNA]</scope>
    <source>
        <strain evidence="1 2">DSM 19448</strain>
    </source>
</reference>
<proteinExistence type="predicted"/>
<dbReference type="AlphaFoldDB" id="A0A0F5JQR7"/>
<dbReference type="Proteomes" id="UP000033047">
    <property type="component" value="Unassembled WGS sequence"/>
</dbReference>
<evidence type="ECO:0000313" key="2">
    <source>
        <dbReference type="Proteomes" id="UP000033047"/>
    </source>
</evidence>
<dbReference type="RefSeq" id="WP_046145151.1">
    <property type="nucleotide sequence ID" value="NZ_KQ033912.1"/>
</dbReference>
<dbReference type="STRING" id="927665.HMPREF1535_00417"/>
<comment type="caution">
    <text evidence="1">The sequence shown here is derived from an EMBL/GenBank/DDBJ whole genome shotgun (WGS) entry which is preliminary data.</text>
</comment>
<sequence length="404" mass="44517">MKYRTLYRTIIRLATLLLISGCTKELPVGEELPEGEKFTRIVFTPSTFTKADAGPYASTTGNEDGIKSLDVYGIVRGSYSIVNIFHAPGVDPLGSGRTWGEIRGDTAVIMSSLFERNARGDVIKYVNLYVIANVEQLEPAYTDVFKSFTAYNTQIKDAVQKYLWSRQPINQNVEDILKKLVVKANGLSAALDYPVMAQSMKVEGGVSFLHMPLERIYCRIGFSFLFTGNSSDKIKIDKITIDKTSNQGYLFLEENEADNKTPLGSLVWSAATNGPGVFKDAKGNINTNGEQPTGGTLMTLYAESSSAAPLYFRTCQYLCDDEREAPSITLDITVTGSGGTKTRTLTAPLYSSGGIGGKKHYGFLRNHSYQVVSTINTSALQLEDVTVEMRDWNDRPSVDIPEFK</sequence>
<dbReference type="EMBL" id="AQHV01000001">
    <property type="protein sequence ID" value="KKB60141.1"/>
    <property type="molecule type" value="Genomic_DNA"/>
</dbReference>
<protein>
    <recommendedName>
        <fullName evidence="3">Major fimbrial subunit protein N-terminal domain-containing protein</fullName>
    </recommendedName>
</protein>
<name>A0A0F5JQR7_9BACT</name>
<evidence type="ECO:0008006" key="3">
    <source>
        <dbReference type="Google" id="ProtNLM"/>
    </source>
</evidence>